<protein>
    <recommendedName>
        <fullName evidence="4">Glycosyltransferase RgtA/B/C/D-like domain-containing protein</fullName>
    </recommendedName>
</protein>
<evidence type="ECO:0000256" key="1">
    <source>
        <dbReference type="SAM" id="Phobius"/>
    </source>
</evidence>
<feature type="transmembrane region" description="Helical" evidence="1">
    <location>
        <begin position="51"/>
        <end position="73"/>
    </location>
</feature>
<feature type="transmembrane region" description="Helical" evidence="1">
    <location>
        <begin position="170"/>
        <end position="188"/>
    </location>
</feature>
<organism evidence="2 3">
    <name type="scientific">Craurococcus roseus</name>
    <dbReference type="NCBI Taxonomy" id="77585"/>
    <lineage>
        <taxon>Bacteria</taxon>
        <taxon>Pseudomonadati</taxon>
        <taxon>Pseudomonadota</taxon>
        <taxon>Alphaproteobacteria</taxon>
        <taxon>Acetobacterales</taxon>
        <taxon>Acetobacteraceae</taxon>
        <taxon>Craurococcus</taxon>
    </lineage>
</organism>
<name>A0ABN1EHY6_9PROT</name>
<keyword evidence="1" id="KW-1133">Transmembrane helix</keyword>
<feature type="transmembrane region" description="Helical" evidence="1">
    <location>
        <begin position="132"/>
        <end position="158"/>
    </location>
</feature>
<comment type="caution">
    <text evidence="2">The sequence shown here is derived from an EMBL/GenBank/DDBJ whole genome shotgun (WGS) entry which is preliminary data.</text>
</comment>
<reference evidence="2 3" key="1">
    <citation type="journal article" date="2019" name="Int. J. Syst. Evol. Microbiol.">
        <title>The Global Catalogue of Microorganisms (GCM) 10K type strain sequencing project: providing services to taxonomists for standard genome sequencing and annotation.</title>
        <authorList>
            <consortium name="The Broad Institute Genomics Platform"/>
            <consortium name="The Broad Institute Genome Sequencing Center for Infectious Disease"/>
            <person name="Wu L."/>
            <person name="Ma J."/>
        </authorList>
    </citation>
    <scope>NUCLEOTIDE SEQUENCE [LARGE SCALE GENOMIC DNA]</scope>
    <source>
        <strain evidence="2 3">JCM 9933</strain>
    </source>
</reference>
<dbReference type="Proteomes" id="UP001501588">
    <property type="component" value="Unassembled WGS sequence"/>
</dbReference>
<keyword evidence="1" id="KW-0472">Membrane</keyword>
<dbReference type="EMBL" id="BAAAFZ010000002">
    <property type="protein sequence ID" value="GAA0567003.1"/>
    <property type="molecule type" value="Genomic_DNA"/>
</dbReference>
<evidence type="ECO:0000313" key="3">
    <source>
        <dbReference type="Proteomes" id="UP001501588"/>
    </source>
</evidence>
<gene>
    <name evidence="2" type="ORF">GCM10009416_01280</name>
</gene>
<keyword evidence="1" id="KW-0812">Transmembrane</keyword>
<evidence type="ECO:0008006" key="4">
    <source>
        <dbReference type="Google" id="ProtNLM"/>
    </source>
</evidence>
<evidence type="ECO:0000313" key="2">
    <source>
        <dbReference type="EMBL" id="GAA0567003.1"/>
    </source>
</evidence>
<accession>A0ABN1EHY6</accession>
<feature type="transmembrane region" description="Helical" evidence="1">
    <location>
        <begin position="85"/>
        <end position="105"/>
    </location>
</feature>
<proteinExistence type="predicted"/>
<feature type="transmembrane region" description="Helical" evidence="1">
    <location>
        <begin position="377"/>
        <end position="399"/>
    </location>
</feature>
<sequence length="443" mass="46192">MLLWPAWLNGYPLVFVDTASFLHQTAAFPPVWDKPFVYGPLLHAFHWRSSLWPAAAAQTVLLSWLLWLAGRMLAGPGGGGARAHLLLVAALCAFTAAPWFAALLMPDALAPALVLAVAVLGWGEPRPLERAALVSVAVLAAAAHLAHLPLLGALLLVLAGFRRWRGLRDGAAALAAATLLVVATNAAFQGRAAVSPYGAVFALARLVADGPAARTIEARCPDAGWHMCRWAGRLPTDSDEFLWSPDGPAWAPRLDGARPGGPISLAPEAGAILRETLAREPWGVLRAAAGNTLRQLLAVRVGDTLVPDHLAVSVAEELARAFPAVEGARFAASLQFRGALPAAASPFLWLHPFALLAGAVALPFAVWRAWAGGDVRLLGFLACVAAGVLANAAVLGALSGPHDRYGARVAWLLPLAGLLAWQRLRRPSAGVGPAAVPAGTAAP</sequence>
<keyword evidence="3" id="KW-1185">Reference proteome</keyword>
<feature type="transmembrane region" description="Helical" evidence="1">
    <location>
        <begin position="349"/>
        <end position="370"/>
    </location>
</feature>